<evidence type="ECO:0000256" key="1">
    <source>
        <dbReference type="ARBA" id="ARBA00022679"/>
    </source>
</evidence>
<evidence type="ECO:0000259" key="3">
    <source>
        <dbReference type="PROSITE" id="PS51186"/>
    </source>
</evidence>
<dbReference type="EMBL" id="CP036279">
    <property type="protein sequence ID" value="QDU61552.1"/>
    <property type="molecule type" value="Genomic_DNA"/>
</dbReference>
<dbReference type="SUPFAM" id="SSF55729">
    <property type="entry name" value="Acyl-CoA N-acyltransferases (Nat)"/>
    <property type="match status" value="1"/>
</dbReference>
<dbReference type="InterPro" id="IPR016181">
    <property type="entry name" value="Acyl_CoA_acyltransferase"/>
</dbReference>
<dbReference type="Proteomes" id="UP000317093">
    <property type="component" value="Chromosome"/>
</dbReference>
<feature type="domain" description="N-acetyltransferase" evidence="3">
    <location>
        <begin position="7"/>
        <end position="161"/>
    </location>
</feature>
<dbReference type="OrthoDB" id="9798006at2"/>
<dbReference type="PROSITE" id="PS51186">
    <property type="entry name" value="GNAT"/>
    <property type="match status" value="1"/>
</dbReference>
<dbReference type="KEGG" id="knv:Pan216_24130"/>
<keyword evidence="2 4" id="KW-0012">Acyltransferase</keyword>
<dbReference type="AlphaFoldDB" id="A0A518B3N9"/>
<dbReference type="CDD" id="cd04301">
    <property type="entry name" value="NAT_SF"/>
    <property type="match status" value="1"/>
</dbReference>
<reference evidence="4 5" key="1">
    <citation type="submission" date="2019-02" db="EMBL/GenBank/DDBJ databases">
        <title>Deep-cultivation of Planctomycetes and their phenomic and genomic characterization uncovers novel biology.</title>
        <authorList>
            <person name="Wiegand S."/>
            <person name="Jogler M."/>
            <person name="Boedeker C."/>
            <person name="Pinto D."/>
            <person name="Vollmers J."/>
            <person name="Rivas-Marin E."/>
            <person name="Kohn T."/>
            <person name="Peeters S.H."/>
            <person name="Heuer A."/>
            <person name="Rast P."/>
            <person name="Oberbeckmann S."/>
            <person name="Bunk B."/>
            <person name="Jeske O."/>
            <person name="Meyerdierks A."/>
            <person name="Storesund J.E."/>
            <person name="Kallscheuer N."/>
            <person name="Luecker S."/>
            <person name="Lage O.M."/>
            <person name="Pohl T."/>
            <person name="Merkel B.J."/>
            <person name="Hornburger P."/>
            <person name="Mueller R.-W."/>
            <person name="Bruemmer F."/>
            <person name="Labrenz M."/>
            <person name="Spormann A.M."/>
            <person name="Op den Camp H."/>
            <person name="Overmann J."/>
            <person name="Amann R."/>
            <person name="Jetten M.S.M."/>
            <person name="Mascher T."/>
            <person name="Medema M.H."/>
            <person name="Devos D.P."/>
            <person name="Kaster A.-K."/>
            <person name="Ovreas L."/>
            <person name="Rohde M."/>
            <person name="Galperin M.Y."/>
            <person name="Jogler C."/>
        </authorList>
    </citation>
    <scope>NUCLEOTIDE SEQUENCE [LARGE SCALE GENOMIC DNA]</scope>
    <source>
        <strain evidence="4 5">Pan216</strain>
    </source>
</reference>
<keyword evidence="5" id="KW-1185">Reference proteome</keyword>
<dbReference type="GO" id="GO:0102971">
    <property type="term" value="F:phosphinothricin N-acetyltransferase activity"/>
    <property type="evidence" value="ECO:0007669"/>
    <property type="project" value="UniProtKB-EC"/>
</dbReference>
<gene>
    <name evidence="4" type="primary">ywnH</name>
    <name evidence="4" type="ORF">Pan216_24130</name>
</gene>
<evidence type="ECO:0000313" key="4">
    <source>
        <dbReference type="EMBL" id="QDU61552.1"/>
    </source>
</evidence>
<dbReference type="EC" id="2.3.1.183" evidence="4"/>
<sequence>MNLSSELTVRDAKLADLPAIVAIYNQSVPGGWSTADTRPVSVDDRRAWFERHDPARRPLWVAETEREVVAWVGLSSFYQGRPAYDATAEISTYVATSHQRRGIGRFLKERMIAHCPNLGVTTLLSMYFDHNQATRRINDTLGFETMGHLTSIAVVDGMPRGLIIAGLRIPPNVPNDSHVACST</sequence>
<organism evidence="4 5">
    <name type="scientific">Kolteria novifilia</name>
    <dbReference type="NCBI Taxonomy" id="2527975"/>
    <lineage>
        <taxon>Bacteria</taxon>
        <taxon>Pseudomonadati</taxon>
        <taxon>Planctomycetota</taxon>
        <taxon>Planctomycetia</taxon>
        <taxon>Kolteriales</taxon>
        <taxon>Kolteriaceae</taxon>
        <taxon>Kolteria</taxon>
    </lineage>
</organism>
<dbReference type="PANTHER" id="PTHR43072:SF23">
    <property type="entry name" value="UPF0039 PROTEIN C11D3.02C"/>
    <property type="match status" value="1"/>
</dbReference>
<dbReference type="PANTHER" id="PTHR43072">
    <property type="entry name" value="N-ACETYLTRANSFERASE"/>
    <property type="match status" value="1"/>
</dbReference>
<proteinExistence type="predicted"/>
<dbReference type="Gene3D" id="3.40.630.30">
    <property type="match status" value="1"/>
</dbReference>
<dbReference type="Pfam" id="PF00583">
    <property type="entry name" value="Acetyltransf_1"/>
    <property type="match status" value="1"/>
</dbReference>
<accession>A0A518B3N9</accession>
<evidence type="ECO:0000256" key="2">
    <source>
        <dbReference type="ARBA" id="ARBA00023315"/>
    </source>
</evidence>
<protein>
    <submittedName>
        <fullName evidence="4">Phosphinothricin acetyltransferase YwnH</fullName>
        <ecNumber evidence="4">2.3.1.183</ecNumber>
    </submittedName>
</protein>
<keyword evidence="1 4" id="KW-0808">Transferase</keyword>
<dbReference type="InterPro" id="IPR000182">
    <property type="entry name" value="GNAT_dom"/>
</dbReference>
<name>A0A518B3N9_9BACT</name>
<evidence type="ECO:0000313" key="5">
    <source>
        <dbReference type="Proteomes" id="UP000317093"/>
    </source>
</evidence>